<proteinExistence type="predicted"/>
<evidence type="ECO:0000259" key="1">
    <source>
        <dbReference type="Pfam" id="PF01872"/>
    </source>
</evidence>
<accession>A0ABV2P9K7</accession>
<protein>
    <submittedName>
        <fullName evidence="2">Dihydrofolate reductase</fullName>
    </submittedName>
</protein>
<dbReference type="InterPro" id="IPR002734">
    <property type="entry name" value="RibDG_C"/>
</dbReference>
<dbReference type="InterPro" id="IPR024072">
    <property type="entry name" value="DHFR-like_dom_sf"/>
</dbReference>
<dbReference type="Pfam" id="PF01872">
    <property type="entry name" value="RibD_C"/>
    <property type="match status" value="1"/>
</dbReference>
<organism evidence="2 3">
    <name type="scientific">Arthrobacter bambusae</name>
    <dbReference type="NCBI Taxonomy" id="1338426"/>
    <lineage>
        <taxon>Bacteria</taxon>
        <taxon>Bacillati</taxon>
        <taxon>Actinomycetota</taxon>
        <taxon>Actinomycetes</taxon>
        <taxon>Micrococcales</taxon>
        <taxon>Micrococcaceae</taxon>
        <taxon>Arthrobacter</taxon>
    </lineage>
</organism>
<sequence length="202" mass="22259">MYRNCRVSAQFSMSLDGFIARDDDSVGPLFDWYEAGDVETWMPGHPVPFHLSEADAAYWNSLPREGAFISGRRLFDITNGWGGHPPNESPTVVLTHREPPADWPPTRRDGEPVPFEFAGDLDTALERAAVLAAGGEIGVAGADVVQQCLRHGVVDELRVDLVPVLLGSGIPWFGAREGDLLFDEPVIVPGTRVTHLIYRVRR</sequence>
<reference evidence="2 3" key="1">
    <citation type="submission" date="2024-06" db="EMBL/GenBank/DDBJ databases">
        <title>Sorghum-associated microbial communities from plants grown in Nebraska, USA.</title>
        <authorList>
            <person name="Schachtman D."/>
        </authorList>
    </citation>
    <scope>NUCLEOTIDE SEQUENCE [LARGE SCALE GENOMIC DNA]</scope>
    <source>
        <strain evidence="2 3">3552</strain>
    </source>
</reference>
<dbReference type="EMBL" id="JBEPSN010000008">
    <property type="protein sequence ID" value="MET4541367.1"/>
    <property type="molecule type" value="Genomic_DNA"/>
</dbReference>
<keyword evidence="3" id="KW-1185">Reference proteome</keyword>
<name>A0ABV2P9K7_9MICC</name>
<feature type="domain" description="Bacterial bifunctional deaminase-reductase C-terminal" evidence="1">
    <location>
        <begin position="7"/>
        <end position="173"/>
    </location>
</feature>
<comment type="caution">
    <text evidence="2">The sequence shown here is derived from an EMBL/GenBank/DDBJ whole genome shotgun (WGS) entry which is preliminary data.</text>
</comment>
<dbReference type="GeneID" id="92754090"/>
<evidence type="ECO:0000313" key="3">
    <source>
        <dbReference type="Proteomes" id="UP001549307"/>
    </source>
</evidence>
<dbReference type="Proteomes" id="UP001549307">
    <property type="component" value="Unassembled WGS sequence"/>
</dbReference>
<dbReference type="SUPFAM" id="SSF53597">
    <property type="entry name" value="Dihydrofolate reductase-like"/>
    <property type="match status" value="1"/>
</dbReference>
<dbReference type="RefSeq" id="WP_354231088.1">
    <property type="nucleotide sequence ID" value="NZ_JBEPSN010000008.1"/>
</dbReference>
<evidence type="ECO:0000313" key="2">
    <source>
        <dbReference type="EMBL" id="MET4541367.1"/>
    </source>
</evidence>
<gene>
    <name evidence="2" type="ORF">ABIE37_003162</name>
</gene>
<dbReference type="Gene3D" id="3.40.430.10">
    <property type="entry name" value="Dihydrofolate Reductase, subunit A"/>
    <property type="match status" value="1"/>
</dbReference>